<dbReference type="EMBL" id="AP025226">
    <property type="protein sequence ID" value="BDB99976.1"/>
    <property type="molecule type" value="Genomic_DNA"/>
</dbReference>
<dbReference type="PANTHER" id="PTHR38136:SF2">
    <property type="entry name" value="DNA REPAIR PROTEIN"/>
    <property type="match status" value="1"/>
</dbReference>
<comment type="function">
    <text evidence="1">Involved in DNA damage repair.</text>
</comment>
<keyword evidence="1" id="KW-0234">DNA repair</keyword>
<organism evidence="4 5">
    <name type="scientific">Saccharolobus caldissimus</name>
    <dbReference type="NCBI Taxonomy" id="1702097"/>
    <lineage>
        <taxon>Archaea</taxon>
        <taxon>Thermoproteota</taxon>
        <taxon>Thermoprotei</taxon>
        <taxon>Sulfolobales</taxon>
        <taxon>Sulfolobaceae</taxon>
        <taxon>Saccharolobus</taxon>
    </lineage>
</organism>
<dbReference type="InterPro" id="IPR033167">
    <property type="entry name" value="Nre"/>
</dbReference>
<evidence type="ECO:0000256" key="1">
    <source>
        <dbReference type="HAMAP-Rule" id="MF_02096"/>
    </source>
</evidence>
<dbReference type="GO" id="GO:0006281">
    <property type="term" value="P:DNA repair"/>
    <property type="evidence" value="ECO:0007669"/>
    <property type="project" value="UniProtKB-UniRule"/>
</dbReference>
<protein>
    <recommendedName>
        <fullName evidence="1">DNA repair protein</fullName>
    </recommendedName>
</protein>
<proteinExistence type="inferred from homology"/>
<keyword evidence="1" id="KW-0227">DNA damage</keyword>
<dbReference type="GeneID" id="68867716"/>
<comment type="caution">
    <text evidence="1">Lacks conserved residue(s) required for the propagation of feature annotation.</text>
</comment>
<dbReference type="PANTHER" id="PTHR38136">
    <property type="entry name" value="DNA REPAIR PROTEIN"/>
    <property type="match status" value="1"/>
</dbReference>
<feature type="domain" description="Archaeal Nre C-terminal" evidence="3">
    <location>
        <begin position="291"/>
        <end position="389"/>
    </location>
</feature>
<evidence type="ECO:0000313" key="5">
    <source>
        <dbReference type="Proteomes" id="UP001319921"/>
    </source>
</evidence>
<dbReference type="Proteomes" id="UP001319921">
    <property type="component" value="Chromosome"/>
</dbReference>
<dbReference type="Pfam" id="PF04895">
    <property type="entry name" value="Nre_C"/>
    <property type="match status" value="1"/>
</dbReference>
<keyword evidence="5" id="KW-1185">Reference proteome</keyword>
<evidence type="ECO:0000259" key="3">
    <source>
        <dbReference type="Pfam" id="PF04895"/>
    </source>
</evidence>
<reference evidence="4 5" key="1">
    <citation type="journal article" date="2022" name="Microbiol. Resour. Announc.">
        <title>Complete Genome Sequence of the Hyperthermophilic and Acidophilic Archaeon Saccharolobus caldissimus Strain HS-3T.</title>
        <authorList>
            <person name="Sakai H.D."/>
            <person name="Kurosawa N."/>
        </authorList>
    </citation>
    <scope>NUCLEOTIDE SEQUENCE [LARGE SCALE GENOMIC DNA]</scope>
    <source>
        <strain evidence="4 5">JCM32116</strain>
    </source>
</reference>
<comment type="similarity">
    <text evidence="1">Belongs to the Nre family.</text>
</comment>
<sequence>MIKPELCIRCRGAKYLCGLSYCPILVKSKVVRVHNKEIYGSSPPTIFVGRSNYPKITVYPSAPPIVGDTGKFEDPKYWLISDLNEFLTMRLSLIRGGVRYDINSAKNPDKVLLDIQLMSLSARPVDVELKLVKPPSGGILDDNTPPLGPSAPLEKLNVTTSPSPLRVTEKVYSDTDMKAVEGILRLYKAGLDVEKISRILSVGALGHFRKLVPTRWSITAVDKSISDFLIEKIKTYDTIDKVEIYFRKFQRNLFVAILIPKEWSFEWGEAWFPGSTWNKWGNYVDVEVDNEGYFGRTDYPEIGGCYYASRLGVTEFLESRRKQATAILWREIYEGFNLPIGVWFVRENIRQLFKEKPIIFEDLSSALNFVKKLLRIDLKLWLRKSILSYNTIDKWLK</sequence>
<dbReference type="RefSeq" id="WP_229570602.1">
    <property type="nucleotide sequence ID" value="NZ_AP025226.1"/>
</dbReference>
<dbReference type="InterPro" id="IPR006979">
    <property type="entry name" value="Nre_C"/>
</dbReference>
<gene>
    <name evidence="4" type="ORF">SACC_29930</name>
</gene>
<dbReference type="KEGG" id="scas:SACC_29930"/>
<dbReference type="Pfam" id="PF04894">
    <property type="entry name" value="Nre_N"/>
    <property type="match status" value="1"/>
</dbReference>
<name>A0AAQ4CVZ5_9CREN</name>
<accession>A0AAQ4CVZ5</accession>
<dbReference type="InterPro" id="IPR006978">
    <property type="entry name" value="Nre_N"/>
</dbReference>
<evidence type="ECO:0000313" key="4">
    <source>
        <dbReference type="EMBL" id="BDB99976.1"/>
    </source>
</evidence>
<feature type="domain" description="Archaeal Nre N-terminal" evidence="2">
    <location>
        <begin position="16"/>
        <end position="278"/>
    </location>
</feature>
<dbReference type="HAMAP" id="MF_02096">
    <property type="entry name" value="Nre"/>
    <property type="match status" value="1"/>
</dbReference>
<evidence type="ECO:0000259" key="2">
    <source>
        <dbReference type="Pfam" id="PF04894"/>
    </source>
</evidence>
<dbReference type="AlphaFoldDB" id="A0AAQ4CVZ5"/>